<dbReference type="InterPro" id="IPR018247">
    <property type="entry name" value="EF_Hand_1_Ca_BS"/>
</dbReference>
<dbReference type="EMBL" id="JALJOR010000001">
    <property type="protein sequence ID" value="KAK9828508.1"/>
    <property type="molecule type" value="Genomic_DNA"/>
</dbReference>
<protein>
    <recommendedName>
        <fullName evidence="7">EF-hand domain-containing protein</fullName>
    </recommendedName>
</protein>
<comment type="subcellular location">
    <subcellularLocation>
        <location evidence="1">Membrane</location>
    </subcellularLocation>
</comment>
<dbReference type="Proteomes" id="UP001489004">
    <property type="component" value="Unassembled WGS sequence"/>
</dbReference>
<accession>A0AAW1R4C7</accession>
<keyword evidence="9" id="KW-1185">Reference proteome</keyword>
<sequence>MLPILKNLGFSGICGAASGVAFKAVGRACAVAVGCVFILIQGLAYAGYIQLDWTRVHADVMRTCDVNHDGRLDASDLKAALTSFLAVLSEGVPSAGGFCAGFIFGLHMG</sequence>
<dbReference type="Pfam" id="PF04930">
    <property type="entry name" value="FUN14"/>
    <property type="match status" value="1"/>
</dbReference>
<proteinExistence type="inferred from homology"/>
<feature type="domain" description="EF-hand" evidence="7">
    <location>
        <begin position="59"/>
        <end position="87"/>
    </location>
</feature>
<evidence type="ECO:0000256" key="4">
    <source>
        <dbReference type="ARBA" id="ARBA00022989"/>
    </source>
</evidence>
<evidence type="ECO:0000259" key="7">
    <source>
        <dbReference type="PROSITE" id="PS50222"/>
    </source>
</evidence>
<evidence type="ECO:0000256" key="6">
    <source>
        <dbReference type="SAM" id="Phobius"/>
    </source>
</evidence>
<dbReference type="PROSITE" id="PS00018">
    <property type="entry name" value="EF_HAND_1"/>
    <property type="match status" value="1"/>
</dbReference>
<feature type="transmembrane region" description="Helical" evidence="6">
    <location>
        <begin position="31"/>
        <end position="51"/>
    </location>
</feature>
<reference evidence="8 9" key="1">
    <citation type="journal article" date="2024" name="Nat. Commun.">
        <title>Phylogenomics reveals the evolutionary origins of lichenization in chlorophyte algae.</title>
        <authorList>
            <person name="Puginier C."/>
            <person name="Libourel C."/>
            <person name="Otte J."/>
            <person name="Skaloud P."/>
            <person name="Haon M."/>
            <person name="Grisel S."/>
            <person name="Petersen M."/>
            <person name="Berrin J.G."/>
            <person name="Delaux P.M."/>
            <person name="Dal Grande F."/>
            <person name="Keller J."/>
        </authorList>
    </citation>
    <scope>NUCLEOTIDE SEQUENCE [LARGE SCALE GENOMIC DNA]</scope>
    <source>
        <strain evidence="8 9">SAG 2043</strain>
    </source>
</reference>
<evidence type="ECO:0000256" key="5">
    <source>
        <dbReference type="ARBA" id="ARBA00023136"/>
    </source>
</evidence>
<dbReference type="GO" id="GO:0016020">
    <property type="term" value="C:membrane"/>
    <property type="evidence" value="ECO:0007669"/>
    <property type="project" value="UniProtKB-SubCell"/>
</dbReference>
<keyword evidence="4 6" id="KW-1133">Transmembrane helix</keyword>
<dbReference type="InterPro" id="IPR002048">
    <property type="entry name" value="EF_hand_dom"/>
</dbReference>
<comment type="similarity">
    <text evidence="2">Belongs to the FUN14 family.</text>
</comment>
<evidence type="ECO:0000313" key="9">
    <source>
        <dbReference type="Proteomes" id="UP001489004"/>
    </source>
</evidence>
<gene>
    <name evidence="8" type="ORF">WJX72_000456</name>
</gene>
<name>A0AAW1R4C7_9CHLO</name>
<evidence type="ECO:0000256" key="2">
    <source>
        <dbReference type="ARBA" id="ARBA00009160"/>
    </source>
</evidence>
<organism evidence="8 9">
    <name type="scientific">[Myrmecia] bisecta</name>
    <dbReference type="NCBI Taxonomy" id="41462"/>
    <lineage>
        <taxon>Eukaryota</taxon>
        <taxon>Viridiplantae</taxon>
        <taxon>Chlorophyta</taxon>
        <taxon>core chlorophytes</taxon>
        <taxon>Trebouxiophyceae</taxon>
        <taxon>Trebouxiales</taxon>
        <taxon>Trebouxiaceae</taxon>
        <taxon>Myrmecia</taxon>
    </lineage>
</organism>
<comment type="caution">
    <text evidence="8">The sequence shown here is derived from an EMBL/GenBank/DDBJ whole genome shotgun (WGS) entry which is preliminary data.</text>
</comment>
<dbReference type="PROSITE" id="PS50222">
    <property type="entry name" value="EF_HAND_2"/>
    <property type="match status" value="1"/>
</dbReference>
<dbReference type="PANTHER" id="PTHR21346">
    <property type="entry name" value="FUN14 DOMAIN CONTAINING"/>
    <property type="match status" value="1"/>
</dbReference>
<evidence type="ECO:0000256" key="1">
    <source>
        <dbReference type="ARBA" id="ARBA00004370"/>
    </source>
</evidence>
<keyword evidence="3 6" id="KW-0812">Transmembrane</keyword>
<keyword evidence="5 6" id="KW-0472">Membrane</keyword>
<dbReference type="AlphaFoldDB" id="A0AAW1R4C7"/>
<evidence type="ECO:0000313" key="8">
    <source>
        <dbReference type="EMBL" id="KAK9828508.1"/>
    </source>
</evidence>
<dbReference type="PANTHER" id="PTHR21346:SF10">
    <property type="entry name" value="TRANSMEMBRANE PROTEIN"/>
    <property type="match status" value="1"/>
</dbReference>
<evidence type="ECO:0000256" key="3">
    <source>
        <dbReference type="ARBA" id="ARBA00022692"/>
    </source>
</evidence>
<dbReference type="GO" id="GO:0005509">
    <property type="term" value="F:calcium ion binding"/>
    <property type="evidence" value="ECO:0007669"/>
    <property type="project" value="InterPro"/>
</dbReference>
<dbReference type="InterPro" id="IPR007014">
    <property type="entry name" value="FUN14"/>
</dbReference>